<dbReference type="GO" id="GO:0019877">
    <property type="term" value="P:diaminopimelate biosynthetic process"/>
    <property type="evidence" value="ECO:0007669"/>
    <property type="project" value="UniProtKB-ARBA"/>
</dbReference>
<dbReference type="Pfam" id="PF01546">
    <property type="entry name" value="Peptidase_M20"/>
    <property type="match status" value="1"/>
</dbReference>
<feature type="domain" description="Peptidase M20 dimerisation" evidence="3">
    <location>
        <begin position="186"/>
        <end position="278"/>
    </location>
</feature>
<dbReference type="Proteomes" id="UP000245622">
    <property type="component" value="Chromosome 1"/>
</dbReference>
<dbReference type="AlphaFoldDB" id="A0A1V1I025"/>
<keyword evidence="5" id="KW-1185">Reference proteome</keyword>
<sequence>MNNVIDKVKNLKSWIIDIRRDLHKTPELGLEEFLTKEKIIKYLEEIGIDYTTYPNHTGVMAYINKNAKTTVAIRADIDALPIIETNNKSYKSIHNGKMHACGHDAHTAILIGSCKVLYDMRDELDVNVKFLFQPAEETVGGAKLLIKDCCMENPKVDYTIGLHVMPHINTGMVELQYDSMSASTDTVNITIEGKQCHGAYPHQGIDSIVVAGHVICALQSIVSRNIDPTDSVVLSLGLINGGIKENVICPKVTISGTLRALNSDTRKYAKERIKEIVDFTCKGLGALGSVDIEEGYAPLVNDNFVVDIIKENAINLLGKDNVVFRKNPSLGAEDFSFFLEHSKGAFYNLGCRNEDKNILSPLHTADFDIDEDCLEIGVMLHVLNTLSFAKL</sequence>
<feature type="binding site" evidence="2">
    <location>
        <position position="103"/>
    </location>
    <ligand>
        <name>Mn(2+)</name>
        <dbReference type="ChEBI" id="CHEBI:29035"/>
        <label>2</label>
    </ligand>
</feature>
<feature type="binding site" evidence="2">
    <location>
        <position position="101"/>
    </location>
    <ligand>
        <name>Mn(2+)</name>
        <dbReference type="ChEBI" id="CHEBI:29035"/>
        <label>2</label>
    </ligand>
</feature>
<feature type="binding site" evidence="2">
    <location>
        <position position="137"/>
    </location>
    <ligand>
        <name>Mn(2+)</name>
        <dbReference type="ChEBI" id="CHEBI:29035"/>
        <label>2</label>
    </ligand>
</feature>
<dbReference type="GO" id="GO:0046872">
    <property type="term" value="F:metal ion binding"/>
    <property type="evidence" value="ECO:0007669"/>
    <property type="project" value="UniProtKB-KW"/>
</dbReference>
<dbReference type="NCBIfam" id="TIGR01891">
    <property type="entry name" value="amidohydrolases"/>
    <property type="match status" value="1"/>
</dbReference>
<keyword evidence="1" id="KW-0378">Hydrolase</keyword>
<dbReference type="InterPro" id="IPR017439">
    <property type="entry name" value="Amidohydrolase"/>
</dbReference>
<dbReference type="SUPFAM" id="SSF53187">
    <property type="entry name" value="Zn-dependent exopeptidases"/>
    <property type="match status" value="1"/>
</dbReference>
<dbReference type="CDD" id="cd03886">
    <property type="entry name" value="M20_Acy1"/>
    <property type="match status" value="1"/>
</dbReference>
<feature type="binding site" evidence="2">
    <location>
        <position position="163"/>
    </location>
    <ligand>
        <name>Mn(2+)</name>
        <dbReference type="ChEBI" id="CHEBI:29035"/>
        <label>2</label>
    </ligand>
</feature>
<organism evidence="4 5">
    <name type="scientific">Romboutsia ilealis</name>
    <dbReference type="NCBI Taxonomy" id="1115758"/>
    <lineage>
        <taxon>Bacteria</taxon>
        <taxon>Bacillati</taxon>
        <taxon>Bacillota</taxon>
        <taxon>Clostridia</taxon>
        <taxon>Peptostreptococcales</taxon>
        <taxon>Peptostreptococcaceae</taxon>
        <taxon>Romboutsia</taxon>
    </lineage>
</organism>
<evidence type="ECO:0000259" key="3">
    <source>
        <dbReference type="Pfam" id="PF07687"/>
    </source>
</evidence>
<keyword evidence="2" id="KW-0464">Manganese</keyword>
<name>A0A1V1I025_9FIRM</name>
<dbReference type="FunFam" id="3.30.70.360:FF:000001">
    <property type="entry name" value="N-acetyldiaminopimelate deacetylase"/>
    <property type="match status" value="1"/>
</dbReference>
<dbReference type="InterPro" id="IPR036264">
    <property type="entry name" value="Bact_exopeptidase_dim_dom"/>
</dbReference>
<proteinExistence type="predicted"/>
<dbReference type="RefSeq" id="WP_180703294.1">
    <property type="nucleotide sequence ID" value="NZ_LN555523.1"/>
</dbReference>
<evidence type="ECO:0000256" key="1">
    <source>
        <dbReference type="ARBA" id="ARBA00022801"/>
    </source>
</evidence>
<dbReference type="EMBL" id="LN555523">
    <property type="protein sequence ID" value="CED93592.1"/>
    <property type="molecule type" value="Genomic_DNA"/>
</dbReference>
<evidence type="ECO:0000313" key="5">
    <source>
        <dbReference type="Proteomes" id="UP000245622"/>
    </source>
</evidence>
<dbReference type="PANTHER" id="PTHR11014">
    <property type="entry name" value="PEPTIDASE M20 FAMILY MEMBER"/>
    <property type="match status" value="1"/>
</dbReference>
<evidence type="ECO:0000256" key="2">
    <source>
        <dbReference type="PIRSR" id="PIRSR005962-1"/>
    </source>
</evidence>
<dbReference type="GeneID" id="82205021"/>
<dbReference type="PANTHER" id="PTHR11014:SF63">
    <property type="entry name" value="METALLOPEPTIDASE, PUTATIVE (AFU_ORTHOLOGUE AFUA_6G09600)-RELATED"/>
    <property type="match status" value="1"/>
</dbReference>
<dbReference type="Gene3D" id="3.40.630.10">
    <property type="entry name" value="Zn peptidases"/>
    <property type="match status" value="1"/>
</dbReference>
<feature type="binding site" evidence="2">
    <location>
        <position position="363"/>
    </location>
    <ligand>
        <name>Mn(2+)</name>
        <dbReference type="ChEBI" id="CHEBI:29035"/>
        <label>2</label>
    </ligand>
</feature>
<dbReference type="Gene3D" id="3.30.70.360">
    <property type="match status" value="1"/>
</dbReference>
<protein>
    <submittedName>
        <fullName evidence="4">Peptidase, M20 family</fullName>
    </submittedName>
</protein>
<dbReference type="GO" id="GO:0050118">
    <property type="term" value="F:N-acetyldiaminopimelate deacetylase activity"/>
    <property type="evidence" value="ECO:0007669"/>
    <property type="project" value="UniProtKB-ARBA"/>
</dbReference>
<reference evidence="4 5" key="1">
    <citation type="submission" date="2014-04" db="EMBL/GenBank/DDBJ databases">
        <authorList>
            <person name="Hornung B.V."/>
        </authorList>
    </citation>
    <scope>NUCLEOTIDE SEQUENCE [LARGE SCALE GENOMIC DNA]</scope>
    <source>
        <strain evidence="4 5">CRIB</strain>
    </source>
</reference>
<keyword evidence="2" id="KW-0479">Metal-binding</keyword>
<comment type="cofactor">
    <cofactor evidence="2">
        <name>Mn(2+)</name>
        <dbReference type="ChEBI" id="CHEBI:29035"/>
    </cofactor>
    <text evidence="2">The Mn(2+) ion enhances activity.</text>
</comment>
<gene>
    <name evidence="4" type="ORF">CRIB_840</name>
</gene>
<dbReference type="KEGG" id="ril:CRIB_840"/>
<dbReference type="Pfam" id="PF07687">
    <property type="entry name" value="M20_dimer"/>
    <property type="match status" value="1"/>
</dbReference>
<dbReference type="InterPro" id="IPR002933">
    <property type="entry name" value="Peptidase_M20"/>
</dbReference>
<dbReference type="PIRSF" id="PIRSF005962">
    <property type="entry name" value="Pept_M20D_amidohydro"/>
    <property type="match status" value="1"/>
</dbReference>
<dbReference type="InterPro" id="IPR011650">
    <property type="entry name" value="Peptidase_M20_dimer"/>
</dbReference>
<accession>A0A1V1I025</accession>
<evidence type="ECO:0000313" key="4">
    <source>
        <dbReference type="EMBL" id="CED93592.1"/>
    </source>
</evidence>
<dbReference type="SUPFAM" id="SSF55031">
    <property type="entry name" value="Bacterial exopeptidase dimerisation domain"/>
    <property type="match status" value="1"/>
</dbReference>